<sequence length="343" mass="38746">MDSQALDEKQAVARIFNSALAAPAIGAAWELGIFDELRSKKRVNVEEYALKHDLHVDSVQGMVTALAAVNVLKRDQHEIVAGNLFEEAYRAKSLFHWITLGSGDLFTRMQYHLRNEHRKGAYYSRDDAAISYACRDINEQYIDPTWFSALAGLDFKFSTVVDLGCGSGGRLMQILERYPEVRGIGVDIALPSMKVAEGEAADHGLTDRLSFSEGNVLQLDYRDEYADVDLLTSFMMGHDFWPLESCVATLKRLRVAFPKVRRFLLGDTPRFVMYGGDPKYGITEANVPVFTLGFEFIHAMMGVKIPSLDDWDEAFKLSGWRLVKRHLTDSQPPIWVIFELEHA</sequence>
<protein>
    <recommendedName>
        <fullName evidence="1">Methyltransferase domain-containing protein</fullName>
    </recommendedName>
</protein>
<name>A0A8A3NZ92_9HELO</name>
<dbReference type="OrthoDB" id="269872at2759"/>
<feature type="domain" description="Methyltransferase" evidence="1">
    <location>
        <begin position="159"/>
        <end position="234"/>
    </location>
</feature>
<organism evidence="2 3">
    <name type="scientific">Monilinia vaccinii-corymbosi</name>
    <dbReference type="NCBI Taxonomy" id="61207"/>
    <lineage>
        <taxon>Eukaryota</taxon>
        <taxon>Fungi</taxon>
        <taxon>Dikarya</taxon>
        <taxon>Ascomycota</taxon>
        <taxon>Pezizomycotina</taxon>
        <taxon>Leotiomycetes</taxon>
        <taxon>Helotiales</taxon>
        <taxon>Sclerotiniaceae</taxon>
        <taxon>Monilinia</taxon>
    </lineage>
</organism>
<dbReference type="EMBL" id="CP063405">
    <property type="protein sequence ID" value="QSZ29440.1"/>
    <property type="molecule type" value="Genomic_DNA"/>
</dbReference>
<dbReference type="InterPro" id="IPR025714">
    <property type="entry name" value="Methyltranfer_dom"/>
</dbReference>
<dbReference type="Gene3D" id="3.40.50.150">
    <property type="entry name" value="Vaccinia Virus protein VP39"/>
    <property type="match status" value="1"/>
</dbReference>
<dbReference type="AlphaFoldDB" id="A0A8A3NZ92"/>
<evidence type="ECO:0000259" key="1">
    <source>
        <dbReference type="Pfam" id="PF13847"/>
    </source>
</evidence>
<dbReference type="SUPFAM" id="SSF53335">
    <property type="entry name" value="S-adenosyl-L-methionine-dependent methyltransferases"/>
    <property type="match status" value="1"/>
</dbReference>
<dbReference type="InterPro" id="IPR029063">
    <property type="entry name" value="SAM-dependent_MTases_sf"/>
</dbReference>
<dbReference type="InterPro" id="IPR036388">
    <property type="entry name" value="WH-like_DNA-bd_sf"/>
</dbReference>
<proteinExistence type="predicted"/>
<reference evidence="2" key="1">
    <citation type="submission" date="2020-10" db="EMBL/GenBank/DDBJ databases">
        <title>Genome Sequence of Monilinia vaccinii-corymbosi Sheds Light on Mummy Berry Disease Infection of Blueberry and Mating Type.</title>
        <authorList>
            <person name="Yow A.G."/>
            <person name="Zhang Y."/>
            <person name="Bansal K."/>
            <person name="Eacker S.M."/>
            <person name="Sullivan S."/>
            <person name="Liachko I."/>
            <person name="Cubeta M.A."/>
            <person name="Rollins J.A."/>
            <person name="Ashrafi H."/>
        </authorList>
    </citation>
    <scope>NUCLEOTIDE SEQUENCE</scope>
    <source>
        <strain evidence="2">RL-1</strain>
    </source>
</reference>
<evidence type="ECO:0000313" key="3">
    <source>
        <dbReference type="Proteomes" id="UP000672032"/>
    </source>
</evidence>
<evidence type="ECO:0000313" key="2">
    <source>
        <dbReference type="EMBL" id="QSZ29440.1"/>
    </source>
</evidence>
<dbReference type="Gene3D" id="1.10.10.10">
    <property type="entry name" value="Winged helix-like DNA-binding domain superfamily/Winged helix DNA-binding domain"/>
    <property type="match status" value="1"/>
</dbReference>
<dbReference type="Pfam" id="PF13847">
    <property type="entry name" value="Methyltransf_31"/>
    <property type="match status" value="1"/>
</dbReference>
<gene>
    <name evidence="2" type="ORF">DSL72_003954</name>
</gene>
<dbReference type="CDD" id="cd02440">
    <property type="entry name" value="AdoMet_MTases"/>
    <property type="match status" value="1"/>
</dbReference>
<dbReference type="Proteomes" id="UP000672032">
    <property type="component" value="Chromosome 1"/>
</dbReference>
<accession>A0A8A3NZ92</accession>
<dbReference type="GO" id="GO:0046983">
    <property type="term" value="F:protein dimerization activity"/>
    <property type="evidence" value="ECO:0007669"/>
    <property type="project" value="InterPro"/>
</dbReference>
<keyword evidence="3" id="KW-1185">Reference proteome</keyword>